<dbReference type="EMBL" id="ML996568">
    <property type="protein sequence ID" value="KAF2760285.1"/>
    <property type="molecule type" value="Genomic_DNA"/>
</dbReference>
<evidence type="ECO:0000259" key="9">
    <source>
        <dbReference type="PROSITE" id="PS50073"/>
    </source>
</evidence>
<keyword evidence="5" id="KW-0805">Transcription regulation</keyword>
<evidence type="ECO:0000313" key="11">
    <source>
        <dbReference type="Proteomes" id="UP000799437"/>
    </source>
</evidence>
<gene>
    <name evidence="10" type="ORF">EJ05DRAFT_278562</name>
</gene>
<evidence type="ECO:0000256" key="1">
    <source>
        <dbReference type="ARBA" id="ARBA00004123"/>
    </source>
</evidence>
<dbReference type="GO" id="GO:0006878">
    <property type="term" value="P:intracellular copper ion homeostasis"/>
    <property type="evidence" value="ECO:0007669"/>
    <property type="project" value="TreeGrafter"/>
</dbReference>
<dbReference type="Gene3D" id="3.90.430.10">
    <property type="entry name" value="Copper fist DNA-binding domain"/>
    <property type="match status" value="1"/>
</dbReference>
<organism evidence="10 11">
    <name type="scientific">Pseudovirgaria hyperparasitica</name>
    <dbReference type="NCBI Taxonomy" id="470096"/>
    <lineage>
        <taxon>Eukaryota</taxon>
        <taxon>Fungi</taxon>
        <taxon>Dikarya</taxon>
        <taxon>Ascomycota</taxon>
        <taxon>Pezizomycotina</taxon>
        <taxon>Dothideomycetes</taxon>
        <taxon>Dothideomycetes incertae sedis</taxon>
        <taxon>Acrospermales</taxon>
        <taxon>Acrospermaceae</taxon>
        <taxon>Pseudovirgaria</taxon>
    </lineage>
</organism>
<dbReference type="RefSeq" id="XP_033602736.1">
    <property type="nucleotide sequence ID" value="XM_033740415.1"/>
</dbReference>
<dbReference type="Proteomes" id="UP000799437">
    <property type="component" value="Unassembled WGS sequence"/>
</dbReference>
<dbReference type="GO" id="GO:0000981">
    <property type="term" value="F:DNA-binding transcription factor activity, RNA polymerase II-specific"/>
    <property type="evidence" value="ECO:0007669"/>
    <property type="project" value="TreeGrafter"/>
</dbReference>
<dbReference type="PANTHER" id="PTHR28088:SF5">
    <property type="entry name" value="TRANSCRIPTIONAL ACTIVATOR HAA1-RELATED"/>
    <property type="match status" value="1"/>
</dbReference>
<evidence type="ECO:0000256" key="8">
    <source>
        <dbReference type="SAM" id="MobiDB-lite"/>
    </source>
</evidence>
<keyword evidence="7" id="KW-0539">Nucleus</keyword>
<protein>
    <recommendedName>
        <fullName evidence="9">Copper-fist domain-containing protein</fullName>
    </recommendedName>
</protein>
<feature type="region of interest" description="Disordered" evidence="8">
    <location>
        <begin position="289"/>
        <end position="318"/>
    </location>
</feature>
<keyword evidence="11" id="KW-1185">Reference proteome</keyword>
<dbReference type="SUPFAM" id="SSF57879">
    <property type="entry name" value="Zinc domain conserved in yeast copper-regulated transcription factors"/>
    <property type="match status" value="1"/>
</dbReference>
<dbReference type="SMART" id="SM01090">
    <property type="entry name" value="Copper-fist"/>
    <property type="match status" value="1"/>
</dbReference>
<proteinExistence type="predicted"/>
<dbReference type="GO" id="GO:0006879">
    <property type="term" value="P:intracellular iron ion homeostasis"/>
    <property type="evidence" value="ECO:0007669"/>
    <property type="project" value="TreeGrafter"/>
</dbReference>
<evidence type="ECO:0000256" key="5">
    <source>
        <dbReference type="ARBA" id="ARBA00023015"/>
    </source>
</evidence>
<dbReference type="InterPro" id="IPR001083">
    <property type="entry name" value="Cu_fist_DNA-bd_dom"/>
</dbReference>
<evidence type="ECO:0000256" key="4">
    <source>
        <dbReference type="ARBA" id="ARBA00023008"/>
    </source>
</evidence>
<dbReference type="PROSITE" id="PS50073">
    <property type="entry name" value="COPPER_FIST_2"/>
    <property type="match status" value="1"/>
</dbReference>
<sequence>MPVINGEKYACLSCIKGHRVSGCQHHDRELQHINPKGRPVKQCDHCRANRKTNSLHGRCDCKRDRKGDFKLGDVSGADCACHTGSKCLCGSKKNPGLRVETSMKAKPRLTSTQSESTLTVFANGHHKPVHHRNNAHHNTGMPYKVPHRHTVHGHGPSFGAQHSDSNDSVNNIYGMPAKRRSLDHLGITEREAESEASELYAKPLFAGIATTPTLISGPNSPIDSTLPLHNWPWTRNGLPSAYSTYGSFSTSPSGDYMSHDSDWAIPSAGLQPSWSATDLPLVPEKLVDAVPQPNSHSGDSNRASVPGLSTSSSQSEVGEPNFFGDLDLKSTQTAIADHAWEDAFHYHKSRAYRVLSNASTPPDLRQAPTSVPDTHSRNSLDLDYLRRTSPPVSTELESNYLAQQQQQQYGNPLMDMVPQEKAPATPTSTPFMNTEMESQPRSMPLGPVDEGSTAMNWLNYSDFPSSTFDNTEVPAYSFGDNFS</sequence>
<dbReference type="PRINTS" id="PR00617">
    <property type="entry name" value="COPPERFIST"/>
</dbReference>
<name>A0A6A6WCI6_9PEZI</name>
<dbReference type="GO" id="GO:0045944">
    <property type="term" value="P:positive regulation of transcription by RNA polymerase II"/>
    <property type="evidence" value="ECO:0007669"/>
    <property type="project" value="TreeGrafter"/>
</dbReference>
<comment type="subcellular location">
    <subcellularLocation>
        <location evidence="1">Nucleus</location>
    </subcellularLocation>
</comment>
<dbReference type="GeneID" id="54481469"/>
<dbReference type="AlphaFoldDB" id="A0A6A6WCI6"/>
<keyword evidence="2" id="KW-0479">Metal-binding</keyword>
<evidence type="ECO:0000256" key="2">
    <source>
        <dbReference type="ARBA" id="ARBA00022723"/>
    </source>
</evidence>
<feature type="compositionally biased region" description="Polar residues" evidence="8">
    <location>
        <begin position="292"/>
        <end position="316"/>
    </location>
</feature>
<dbReference type="GO" id="GO:0005634">
    <property type="term" value="C:nucleus"/>
    <property type="evidence" value="ECO:0007669"/>
    <property type="project" value="UniProtKB-SubCell"/>
</dbReference>
<feature type="domain" description="Copper-fist" evidence="9">
    <location>
        <begin position="1"/>
        <end position="40"/>
    </location>
</feature>
<dbReference type="InterPro" id="IPR036395">
    <property type="entry name" value="Cu_fist_DNA-bd_dom_sf"/>
</dbReference>
<dbReference type="FunFam" id="3.90.430.10:FF:000001">
    <property type="entry name" value="Copper fist DNA-binding protein"/>
    <property type="match status" value="1"/>
</dbReference>
<evidence type="ECO:0000313" key="10">
    <source>
        <dbReference type="EMBL" id="KAF2760285.1"/>
    </source>
</evidence>
<dbReference type="InterPro" id="IPR051763">
    <property type="entry name" value="Copper_Homeo_Regul"/>
</dbReference>
<dbReference type="Pfam" id="PF00649">
    <property type="entry name" value="Copper-fist"/>
    <property type="match status" value="1"/>
</dbReference>
<reference evidence="10" key="1">
    <citation type="journal article" date="2020" name="Stud. Mycol.">
        <title>101 Dothideomycetes genomes: a test case for predicting lifestyles and emergence of pathogens.</title>
        <authorList>
            <person name="Haridas S."/>
            <person name="Albert R."/>
            <person name="Binder M."/>
            <person name="Bloem J."/>
            <person name="Labutti K."/>
            <person name="Salamov A."/>
            <person name="Andreopoulos B."/>
            <person name="Baker S."/>
            <person name="Barry K."/>
            <person name="Bills G."/>
            <person name="Bluhm B."/>
            <person name="Cannon C."/>
            <person name="Castanera R."/>
            <person name="Culley D."/>
            <person name="Daum C."/>
            <person name="Ezra D."/>
            <person name="Gonzalez J."/>
            <person name="Henrissat B."/>
            <person name="Kuo A."/>
            <person name="Liang C."/>
            <person name="Lipzen A."/>
            <person name="Lutzoni F."/>
            <person name="Magnuson J."/>
            <person name="Mondo S."/>
            <person name="Nolan M."/>
            <person name="Ohm R."/>
            <person name="Pangilinan J."/>
            <person name="Park H.-J."/>
            <person name="Ramirez L."/>
            <person name="Alfaro M."/>
            <person name="Sun H."/>
            <person name="Tritt A."/>
            <person name="Yoshinaga Y."/>
            <person name="Zwiers L.-H."/>
            <person name="Turgeon B."/>
            <person name="Goodwin S."/>
            <person name="Spatafora J."/>
            <person name="Crous P."/>
            <person name="Grigoriev I."/>
        </authorList>
    </citation>
    <scope>NUCLEOTIDE SEQUENCE</scope>
    <source>
        <strain evidence="10">CBS 121739</strain>
    </source>
</reference>
<dbReference type="OrthoDB" id="5600085at2759"/>
<evidence type="ECO:0000256" key="7">
    <source>
        <dbReference type="ARBA" id="ARBA00023242"/>
    </source>
</evidence>
<evidence type="ECO:0000256" key="6">
    <source>
        <dbReference type="ARBA" id="ARBA00023163"/>
    </source>
</evidence>
<evidence type="ECO:0000256" key="3">
    <source>
        <dbReference type="ARBA" id="ARBA00022833"/>
    </source>
</evidence>
<dbReference type="GO" id="GO:0005507">
    <property type="term" value="F:copper ion binding"/>
    <property type="evidence" value="ECO:0007669"/>
    <property type="project" value="InterPro"/>
</dbReference>
<accession>A0A6A6WCI6</accession>
<dbReference type="PANTHER" id="PTHR28088">
    <property type="entry name" value="TRANSCRIPTIONAL ACTIVATOR HAA1-RELATED"/>
    <property type="match status" value="1"/>
</dbReference>
<keyword evidence="4" id="KW-0186">Copper</keyword>
<keyword evidence="3" id="KW-0862">Zinc</keyword>
<dbReference type="SMART" id="SM00412">
    <property type="entry name" value="Cu_FIST"/>
    <property type="match status" value="1"/>
</dbReference>
<dbReference type="GO" id="GO:0000978">
    <property type="term" value="F:RNA polymerase II cis-regulatory region sequence-specific DNA binding"/>
    <property type="evidence" value="ECO:0007669"/>
    <property type="project" value="TreeGrafter"/>
</dbReference>
<keyword evidence="6" id="KW-0804">Transcription</keyword>